<dbReference type="Pfam" id="PF13692">
    <property type="entry name" value="Glyco_trans_1_4"/>
    <property type="match status" value="1"/>
</dbReference>
<dbReference type="PANTHER" id="PTHR12526:SF629">
    <property type="entry name" value="TEICHURONIC ACID BIOSYNTHESIS GLYCOSYLTRANSFERASE TUAH-RELATED"/>
    <property type="match status" value="1"/>
</dbReference>
<comment type="caution">
    <text evidence="3">The sequence shown here is derived from an EMBL/GenBank/DDBJ whole genome shotgun (WGS) entry which is preliminary data.</text>
</comment>
<evidence type="ECO:0000256" key="2">
    <source>
        <dbReference type="ARBA" id="ARBA00022679"/>
    </source>
</evidence>
<evidence type="ECO:0000313" key="3">
    <source>
        <dbReference type="EMBL" id="OMI08905.1"/>
    </source>
</evidence>
<sequence>MKAEKVIHVVVATGEWGQDQLRYRRHRLAEFLAKQQETEEVIWVCPSEEAPSDTFTVLDNGIKQFAVKDFLKKKVFRFGRYKDVFYKKKLALLLEHLTADVHGEKVCLWYTFPGFPLLSSLYQWDQVIYDCSDLWAAPISGKQNIASAFRQKVIFEAESRIIKAADTIFCTSEYLCQNVKNRLKGEEKPVFKIENGVEYELFTLNDQKADVLNGREGTVLGFIGGIKPKLDFKLVKEAARAKKDWTFLFVGPDGTNGDPEFKELLKEENVIWTGPAAPSEVPAYMNVIDIGIIPYKPSSYNNAVFPLKLFEFLAAGKPVVGLNLPSTEKVQKEHIYRHIAGSDTGTFTNVCEELESSHDDPSHIELRKKTAREKDWHHLFHTMIGKLNLNERA</sequence>
<dbReference type="OrthoDB" id="9816564at2"/>
<keyword evidence="4" id="KW-1185">Reference proteome</keyword>
<evidence type="ECO:0000313" key="4">
    <source>
        <dbReference type="Proteomes" id="UP000187367"/>
    </source>
</evidence>
<organism evidence="3 4">
    <name type="scientific">Bacillus swezeyi</name>
    <dbReference type="NCBI Taxonomy" id="1925020"/>
    <lineage>
        <taxon>Bacteria</taxon>
        <taxon>Bacillati</taxon>
        <taxon>Bacillota</taxon>
        <taxon>Bacilli</taxon>
        <taxon>Bacillales</taxon>
        <taxon>Bacillaceae</taxon>
        <taxon>Bacillus</taxon>
    </lineage>
</organism>
<gene>
    <name evidence="3" type="ORF">BW143_02285</name>
</gene>
<dbReference type="Proteomes" id="UP000187367">
    <property type="component" value="Unassembled WGS sequence"/>
</dbReference>
<dbReference type="SUPFAM" id="SSF53756">
    <property type="entry name" value="UDP-Glycosyltransferase/glycogen phosphorylase"/>
    <property type="match status" value="1"/>
</dbReference>
<dbReference type="GO" id="GO:0016757">
    <property type="term" value="F:glycosyltransferase activity"/>
    <property type="evidence" value="ECO:0007669"/>
    <property type="project" value="UniProtKB-KW"/>
</dbReference>
<dbReference type="AlphaFoldDB" id="A0A1R1QW80"/>
<proteinExistence type="predicted"/>
<dbReference type="PANTHER" id="PTHR12526">
    <property type="entry name" value="GLYCOSYLTRANSFERASE"/>
    <property type="match status" value="1"/>
</dbReference>
<evidence type="ECO:0000256" key="1">
    <source>
        <dbReference type="ARBA" id="ARBA00022676"/>
    </source>
</evidence>
<protein>
    <submittedName>
        <fullName evidence="3">Teichuronic acid biosynthesis glycosyltransferase tuaH</fullName>
    </submittedName>
</protein>
<dbReference type="RefSeq" id="WP_076761143.1">
    <property type="nucleotide sequence ID" value="NZ_JARMMK010000003.1"/>
</dbReference>
<dbReference type="NCBIfam" id="NF047676">
    <property type="entry name" value="TeichurnBiosyTuaH"/>
    <property type="match status" value="1"/>
</dbReference>
<accession>A0A1R1RYH3</accession>
<keyword evidence="2" id="KW-0808">Transferase</keyword>
<reference evidence="3 4" key="1">
    <citation type="submission" date="2017-01" db="EMBL/GenBank/DDBJ databases">
        <title>Bacillus phylogenomics.</title>
        <authorList>
            <person name="Dunlap C."/>
        </authorList>
    </citation>
    <scope>NUCLEOTIDE SEQUENCE [LARGE SCALE GENOMIC DNA]</scope>
    <source>
        <strain evidence="3 4">NRRL B-41282</strain>
    </source>
</reference>
<name>A0A1R1QW80_9BACI</name>
<accession>A0A1R1QW80</accession>
<dbReference type="Gene3D" id="3.40.50.2000">
    <property type="entry name" value="Glycogen Phosphorylase B"/>
    <property type="match status" value="2"/>
</dbReference>
<dbReference type="EMBL" id="MTJL01000005">
    <property type="protein sequence ID" value="OMI08905.1"/>
    <property type="molecule type" value="Genomic_DNA"/>
</dbReference>
<keyword evidence="1" id="KW-0328">Glycosyltransferase</keyword>